<dbReference type="KEGG" id="sdl:Sdel_0043"/>
<reference evidence="2" key="1">
    <citation type="submission" date="2009-11" db="EMBL/GenBank/DDBJ databases">
        <title>The complete genome of Sulfurospirillum deleyianum DSM 6946.</title>
        <authorList>
            <consortium name="US DOE Joint Genome Institute (JGI-PGF)"/>
            <person name="Lucas S."/>
            <person name="Copeland A."/>
            <person name="Lapidus A."/>
            <person name="Glavina del Rio T."/>
            <person name="Dalin E."/>
            <person name="Tice H."/>
            <person name="Bruce D."/>
            <person name="Goodwin L."/>
            <person name="Pitluck S."/>
            <person name="Kyrpides N."/>
            <person name="Mavromatis K."/>
            <person name="Ivanova N."/>
            <person name="Ovchinnikova G."/>
            <person name="Munk A.C."/>
            <person name="Lu M."/>
            <person name="Brettin T."/>
            <person name="Detter J.C."/>
            <person name="Han C."/>
            <person name="Tapia R."/>
            <person name="Larimer F."/>
            <person name="Land M."/>
            <person name="Hauser L."/>
            <person name="Markowitz V."/>
            <person name="Cheng J.F."/>
            <person name="Hugenholtz P."/>
            <person name="Woyke T."/>
            <person name="Wu D."/>
            <person name="Aumann P."/>
            <person name="Schneider S."/>
            <person name="Lang E."/>
            <person name="Spring S."/>
            <person name="Klenk H.P."/>
            <person name="Eisen J.A."/>
        </authorList>
    </citation>
    <scope>NUCLEOTIDE SEQUENCE [LARGE SCALE GENOMIC DNA]</scope>
    <source>
        <strain evidence="2">ATCC 51133 / DSM 6946 / 5175</strain>
    </source>
</reference>
<gene>
    <name evidence="1" type="ordered locus">Sdel_0043</name>
</gene>
<keyword evidence="2" id="KW-1185">Reference proteome</keyword>
<dbReference type="STRING" id="525898.Sdel_0043"/>
<proteinExistence type="predicted"/>
<dbReference type="OrthoDB" id="9807633at2"/>
<sequence length="65" mass="7514">MNQGGWTCPRDVEGVCDIIKKECDPGHKGCVLYGKVKFASEESPSNEAFEKRMERKMREMMEEKE</sequence>
<dbReference type="RefSeq" id="WP_012855847.1">
    <property type="nucleotide sequence ID" value="NC_013512.1"/>
</dbReference>
<dbReference type="HOGENOM" id="CLU_200616_1_0_7"/>
<dbReference type="Proteomes" id="UP000002222">
    <property type="component" value="Chromosome"/>
</dbReference>
<protein>
    <submittedName>
        <fullName evidence="1">Uncharacterized protein</fullName>
    </submittedName>
</protein>
<dbReference type="EMBL" id="CP001816">
    <property type="protein sequence ID" value="ACZ11081.1"/>
    <property type="molecule type" value="Genomic_DNA"/>
</dbReference>
<evidence type="ECO:0000313" key="1">
    <source>
        <dbReference type="EMBL" id="ACZ11081.1"/>
    </source>
</evidence>
<accession>D1B0T7</accession>
<reference evidence="1 2" key="2">
    <citation type="journal article" date="2010" name="Stand. Genomic Sci.">
        <title>Complete genome sequence of Sulfurospirillum deleyianum type strain (5175).</title>
        <authorList>
            <person name="Sikorski J."/>
            <person name="Lapidus A."/>
            <person name="Copeland A."/>
            <person name="Glavina Del Rio T."/>
            <person name="Nolan M."/>
            <person name="Lucas S."/>
            <person name="Chen F."/>
            <person name="Tice H."/>
            <person name="Cheng J.F."/>
            <person name="Saunders E."/>
            <person name="Bruce D."/>
            <person name="Goodwin L."/>
            <person name="Pitluck S."/>
            <person name="Ovchinnikova G."/>
            <person name="Pati A."/>
            <person name="Ivanova N."/>
            <person name="Mavromatis K."/>
            <person name="Chen A."/>
            <person name="Palaniappan K."/>
            <person name="Chain P."/>
            <person name="Land M."/>
            <person name="Hauser L."/>
            <person name="Chang Y.J."/>
            <person name="Jeffries C.D."/>
            <person name="Brettin T."/>
            <person name="Detter J.C."/>
            <person name="Han C."/>
            <person name="Rohde M."/>
            <person name="Lang E."/>
            <person name="Spring S."/>
            <person name="Goker M."/>
            <person name="Bristow J."/>
            <person name="Eisen J.A."/>
            <person name="Markowitz V."/>
            <person name="Hugenholtz P."/>
            <person name="Kyrpides N.C."/>
            <person name="Klenk H.P."/>
        </authorList>
    </citation>
    <scope>NUCLEOTIDE SEQUENCE [LARGE SCALE GENOMIC DNA]</scope>
    <source>
        <strain evidence="2">ATCC 51133 / DSM 6946 / 5175</strain>
    </source>
</reference>
<name>D1B0T7_SULD5</name>
<evidence type="ECO:0000313" key="2">
    <source>
        <dbReference type="Proteomes" id="UP000002222"/>
    </source>
</evidence>
<dbReference type="AlphaFoldDB" id="D1B0T7"/>
<organism evidence="1 2">
    <name type="scientific">Sulfurospirillum deleyianum (strain ATCC 51133 / DSM 6946 / 5175)</name>
    <dbReference type="NCBI Taxonomy" id="525898"/>
    <lineage>
        <taxon>Bacteria</taxon>
        <taxon>Pseudomonadati</taxon>
        <taxon>Campylobacterota</taxon>
        <taxon>Epsilonproteobacteria</taxon>
        <taxon>Campylobacterales</taxon>
        <taxon>Sulfurospirillaceae</taxon>
        <taxon>Sulfurospirillum</taxon>
    </lineage>
</organism>